<keyword evidence="19" id="KW-0648">Protein biosynthesis</keyword>
<dbReference type="RefSeq" id="WP_036571910.1">
    <property type="nucleotide sequence ID" value="NZ_JOFV01000009.1"/>
</dbReference>
<comment type="catalytic activity">
    <reaction evidence="17">
        <text>L-lysyl-tRNA(Lys) + a 1,2-diacyl-sn-glycero-3-phospho-(1'-sn-glycerol) = a 1,2-diacyl-sn-glycero-3-phospho-1'-(3'-O-L-lysyl)-sn-glycerol + tRNA(Lys)</text>
        <dbReference type="Rhea" id="RHEA:10668"/>
        <dbReference type="Rhea" id="RHEA-COMP:9696"/>
        <dbReference type="Rhea" id="RHEA-COMP:9697"/>
        <dbReference type="ChEBI" id="CHEBI:64716"/>
        <dbReference type="ChEBI" id="CHEBI:75792"/>
        <dbReference type="ChEBI" id="CHEBI:78442"/>
        <dbReference type="ChEBI" id="CHEBI:78529"/>
        <dbReference type="EC" id="2.3.2.3"/>
    </reaction>
</comment>
<comment type="caution">
    <text evidence="24">The sequence shown here is derived from an EMBL/GenBank/DDBJ whole genome shotgun (WGS) entry which is preliminary data.</text>
</comment>
<comment type="function">
    <text evidence="16">Catalyzes the production of L-lysyl-tRNA(Lys)transfer and the transfer of a lysyl group from L-lysyl-tRNA(Lys) to membrane-bound phosphatidylglycerol (PG), which produces lysylphosphatidylglycerol (LPG), one of the components of the bacterial membrane with a positive net charge. LPG synthesis contributes to the resistance to cationic antimicrobial peptides (CAMPs) and likely protects M.tuberculosis against the CAMPs produced by competiting microorganisms (bacteriocins). In fact, the modification of anionic phosphatidylglycerol with positively charged L-lysine results in repulsion of the peptides.</text>
</comment>
<keyword evidence="14" id="KW-0046">Antibiotic resistance</keyword>
<evidence type="ECO:0000256" key="7">
    <source>
        <dbReference type="ARBA" id="ARBA00022692"/>
    </source>
</evidence>
<dbReference type="NCBIfam" id="NF001756">
    <property type="entry name" value="PRK00484.1"/>
    <property type="match status" value="1"/>
</dbReference>
<evidence type="ECO:0000313" key="24">
    <source>
        <dbReference type="EMBL" id="RXR35168.1"/>
    </source>
</evidence>
<evidence type="ECO:0000256" key="16">
    <source>
        <dbReference type="ARBA" id="ARBA00024681"/>
    </source>
</evidence>
<evidence type="ECO:0000256" key="8">
    <source>
        <dbReference type="ARBA" id="ARBA00022723"/>
    </source>
</evidence>
<comment type="subunit">
    <text evidence="19">Homodimer.</text>
</comment>
<evidence type="ECO:0000259" key="22">
    <source>
        <dbReference type="PROSITE" id="PS50862"/>
    </source>
</evidence>
<dbReference type="InterPro" id="IPR004364">
    <property type="entry name" value="Aa-tRNA-synt_II"/>
</dbReference>
<dbReference type="Pfam" id="PF16995">
    <property type="entry name" value="tRNA-synt_2_TM"/>
    <property type="match status" value="1"/>
</dbReference>
<dbReference type="SUPFAM" id="SSF50249">
    <property type="entry name" value="Nucleic acid-binding proteins"/>
    <property type="match status" value="1"/>
</dbReference>
<dbReference type="InterPro" id="IPR004365">
    <property type="entry name" value="NA-bd_OB_tRNA"/>
</dbReference>
<gene>
    <name evidence="24" type="primary">lysX</name>
    <name evidence="19" type="synonym">lysS</name>
    <name evidence="23" type="ORF">EQW73_12090</name>
    <name evidence="24" type="ORF">EQW78_06060</name>
</gene>
<evidence type="ECO:0000256" key="5">
    <source>
        <dbReference type="ARBA" id="ARBA00022598"/>
    </source>
</evidence>
<evidence type="ECO:0000256" key="15">
    <source>
        <dbReference type="ARBA" id="ARBA00023268"/>
    </source>
</evidence>
<evidence type="ECO:0000256" key="19">
    <source>
        <dbReference type="HAMAP-Rule" id="MF_00252"/>
    </source>
</evidence>
<dbReference type="Proteomes" id="UP000289805">
    <property type="component" value="Unassembled WGS sequence"/>
</dbReference>
<feature type="transmembrane region" description="Helical" evidence="21">
    <location>
        <begin position="221"/>
        <end position="242"/>
    </location>
</feature>
<sequence>MPRSTSLSRTSAPPWAETVASWAGRIVQAVAFWLVLALVLLLFAPGFVRTVSDWLAVLNIPTFPSVFSVVLVGVIASGLLRRQRAALWFVVIVWQFPVAVLGLAVGLLWVFDEDKQALRADGLVLSPLEIASWVVAVAAVVLLIAARSAFPARVSKGAWWRAILVLVGGVAVSALLTLLLLEVFPHTLHGMRDRVNWSLSVALGLKPSDYPLHADGSGPGWLALVAGLISALALVLAIAVFMRSAPHDAKVEAADELAVRKLLLEHPSDDSLEYFATRWDRSVIFSQDQRAAVTYRVISGVCLAAGDPIGDKASWPDAIEQWRAHARRFGWVPAVLSTSELGAKAYQAVDLHPIALGDEAIINTRTFTLDGPAMRSVRHAVARPEREGYRVLVRRQAEIPADELAALVAAADEWRHGEERGFSMSLSRLGDAADPREMIVSAHDADGNPRGLLSFVPWGRRGLSLDVMRRHPQAVSGVTELMVTELVAAGRGTGIDRISMNFAMFRGSFEQGARIGATPVQRFNRRVLLIASRFWQLDSLYKSNEKYLPDWKPRLLCFQNAGQLTQIIFAVGQAEGFLPNAPSLFHRRDRSPDLHRPEVSAAFAEAVRAQETALLTVSAPTRRLTEQQATRHAKLGVLRAAGMEPYPVAVPRTVSIAEAVRRGVPLGRAQDAPLPDGAAPAGASTSPGDVATRGDLSVVGRVVRLRDHGGVIFADLREGVDEIQVMFTADRPGPDLGLWRRAVDLGDQVSVTGDLTRSRRGELSLHASAWQMASKALTSPPDKHRGLADAEAKVRLKHMELALDTRTAQILRGRSAAVKSLRDSLAARDFIEVETPILQRVHGGANARPFTTHINAYDLDLYLRIAPELFLKRLAIGGVGRVFELGRNFRNEGVDATHNPEFTSLEAYQAYGDYTTMRELTRDLIVEAAIAVHGEPVSRRADGTVVRLDGEWPVRTVHGAVSEAVGQEVTPDTPMATLQAICEDRGVHFTPDMTHGAIVTELYDAFVEGQTVEPTFYTDFPLETSPLTRTHRRDPRLAERWDLVAFGAELGTAYSELIDPVDQRDRLTQQSLLAAAGDPEAMEVDEEFLSALEFAMPPTGGLGIGVDRVYMMLIGASIRETLAFPFVRPSGRG</sequence>
<proteinExistence type="inferred from homology"/>
<comment type="cofactor">
    <cofactor evidence="19">
        <name>Mg(2+)</name>
        <dbReference type="ChEBI" id="CHEBI:18420"/>
    </cofactor>
    <text evidence="19">Binds 3 Mg(2+) ions per subunit.</text>
</comment>
<dbReference type="Pfam" id="PF09924">
    <property type="entry name" value="LPG_synthase_C"/>
    <property type="match status" value="1"/>
</dbReference>
<evidence type="ECO:0000256" key="17">
    <source>
        <dbReference type="ARBA" id="ARBA00047540"/>
    </source>
</evidence>
<feature type="compositionally biased region" description="Low complexity" evidence="20">
    <location>
        <begin position="669"/>
        <end position="689"/>
    </location>
</feature>
<dbReference type="GO" id="GO:0000049">
    <property type="term" value="F:tRNA binding"/>
    <property type="evidence" value="ECO:0007669"/>
    <property type="project" value="TreeGrafter"/>
</dbReference>
<accession>A0A4Q1KXU1</accession>
<dbReference type="GO" id="GO:0050071">
    <property type="term" value="F:phosphatidylglycerol lysyltransferase activity"/>
    <property type="evidence" value="ECO:0007669"/>
    <property type="project" value="UniProtKB-EC"/>
</dbReference>
<dbReference type="GO" id="GO:0005524">
    <property type="term" value="F:ATP binding"/>
    <property type="evidence" value="ECO:0007669"/>
    <property type="project" value="UniProtKB-UniRule"/>
</dbReference>
<dbReference type="Gene3D" id="3.30.930.10">
    <property type="entry name" value="Bira Bifunctional Protein, Domain 2"/>
    <property type="match status" value="1"/>
</dbReference>
<keyword evidence="7 21" id="KW-0812">Transmembrane</keyword>
<dbReference type="PANTHER" id="PTHR42918:SF15">
    <property type="entry name" value="LYSINE--TRNA LIGASE, CHLOROPLASTIC_MITOCHONDRIAL"/>
    <property type="match status" value="1"/>
</dbReference>
<dbReference type="GO" id="GO:0046677">
    <property type="term" value="P:response to antibiotic"/>
    <property type="evidence" value="ECO:0007669"/>
    <property type="project" value="UniProtKB-KW"/>
</dbReference>
<dbReference type="PANTHER" id="PTHR42918">
    <property type="entry name" value="LYSYL-TRNA SYNTHETASE"/>
    <property type="match status" value="1"/>
</dbReference>
<evidence type="ECO:0000256" key="20">
    <source>
        <dbReference type="SAM" id="MobiDB-lite"/>
    </source>
</evidence>
<feature type="transmembrane region" description="Helical" evidence="21">
    <location>
        <begin position="54"/>
        <end position="80"/>
    </location>
</feature>
<keyword evidence="19" id="KW-0963">Cytoplasm</keyword>
<comment type="similarity">
    <text evidence="3">In the C-terminal section; belongs to the class-II aminoacyl-tRNA synthetase family.</text>
</comment>
<dbReference type="GO" id="GO:0005886">
    <property type="term" value="C:plasma membrane"/>
    <property type="evidence" value="ECO:0007669"/>
    <property type="project" value="UniProtKB-SubCell"/>
</dbReference>
<evidence type="ECO:0000256" key="9">
    <source>
        <dbReference type="ARBA" id="ARBA00022741"/>
    </source>
</evidence>
<evidence type="ECO:0000256" key="14">
    <source>
        <dbReference type="ARBA" id="ARBA00023251"/>
    </source>
</evidence>
<name>A0A4Q1KXU1_9CELL</name>
<keyword evidence="13 19" id="KW-0030">Aminoacyl-tRNA synthetase</keyword>
<keyword evidence="26" id="KW-1185">Reference proteome</keyword>
<organism evidence="24 25">
    <name type="scientific">Oerskovia turbata</name>
    <dbReference type="NCBI Taxonomy" id="1713"/>
    <lineage>
        <taxon>Bacteria</taxon>
        <taxon>Bacillati</taxon>
        <taxon>Actinomycetota</taxon>
        <taxon>Actinomycetes</taxon>
        <taxon>Micrococcales</taxon>
        <taxon>Cellulomonadaceae</taxon>
        <taxon>Oerskovia</taxon>
    </lineage>
</organism>
<dbReference type="SUPFAM" id="SSF55681">
    <property type="entry name" value="Class II aaRS and biotin synthetases"/>
    <property type="match status" value="1"/>
</dbReference>
<dbReference type="InterPro" id="IPR006195">
    <property type="entry name" value="aa-tRNA-synth_II"/>
</dbReference>
<protein>
    <recommendedName>
        <fullName evidence="19">Lysine--tRNA ligase</fullName>
        <ecNumber evidence="19">6.1.1.6</ecNumber>
    </recommendedName>
    <alternativeName>
        <fullName evidence="19">Lysyl-tRNA synthetase</fullName>
        <shortName evidence="19">LysRS</shortName>
    </alternativeName>
</protein>
<evidence type="ECO:0000313" key="23">
    <source>
        <dbReference type="EMBL" id="RXR25022.1"/>
    </source>
</evidence>
<keyword evidence="15" id="KW-0511">Multifunctional enzyme</keyword>
<evidence type="ECO:0000256" key="11">
    <source>
        <dbReference type="ARBA" id="ARBA00022989"/>
    </source>
</evidence>
<feature type="transmembrane region" description="Helical" evidence="21">
    <location>
        <begin position="87"/>
        <end position="110"/>
    </location>
</feature>
<keyword evidence="24" id="KW-0012">Acyltransferase</keyword>
<dbReference type="InterPro" id="IPR044136">
    <property type="entry name" value="Lys-tRNA-ligase_II_N"/>
</dbReference>
<keyword evidence="12" id="KW-0443">Lipid metabolism</keyword>
<keyword evidence="21" id="KW-0472">Membrane</keyword>
<dbReference type="CDD" id="cd04322">
    <property type="entry name" value="LysRS_N"/>
    <property type="match status" value="1"/>
</dbReference>
<dbReference type="AlphaFoldDB" id="A0A4Q1KXU1"/>
<dbReference type="Pfam" id="PF00152">
    <property type="entry name" value="tRNA-synt_2"/>
    <property type="match status" value="1"/>
</dbReference>
<evidence type="ECO:0000313" key="26">
    <source>
        <dbReference type="Proteomes" id="UP000290517"/>
    </source>
</evidence>
<feature type="transmembrane region" description="Helical" evidence="21">
    <location>
        <begin position="30"/>
        <end position="48"/>
    </location>
</feature>
<keyword evidence="9 19" id="KW-0547">Nucleotide-binding</keyword>
<comment type="subcellular location">
    <subcellularLocation>
        <location evidence="1">Cell membrane</location>
        <topology evidence="1">Multi-pass membrane protein</topology>
    </subcellularLocation>
    <subcellularLocation>
        <location evidence="19">Cytoplasm</location>
    </subcellularLocation>
</comment>
<feature type="binding site" evidence="19">
    <location>
        <position position="1049"/>
    </location>
    <ligand>
        <name>Mg(2+)</name>
        <dbReference type="ChEBI" id="CHEBI:18420"/>
        <label>2</label>
    </ligand>
</feature>
<dbReference type="InterPro" id="IPR024320">
    <property type="entry name" value="LPG_synthase_C"/>
</dbReference>
<dbReference type="InterPro" id="IPR045864">
    <property type="entry name" value="aa-tRNA-synth_II/BPL/LPL"/>
</dbReference>
<comment type="similarity">
    <text evidence="2">In the N-terminal section; belongs to the LPG synthetase family.</text>
</comment>
<feature type="transmembrane region" description="Helical" evidence="21">
    <location>
        <begin position="162"/>
        <end position="181"/>
    </location>
</feature>
<evidence type="ECO:0000256" key="21">
    <source>
        <dbReference type="SAM" id="Phobius"/>
    </source>
</evidence>
<evidence type="ECO:0000256" key="18">
    <source>
        <dbReference type="ARBA" id="ARBA00048573"/>
    </source>
</evidence>
<dbReference type="InterPro" id="IPR031553">
    <property type="entry name" value="tRNA-synt_2_TM"/>
</dbReference>
<feature type="region of interest" description="Disordered" evidence="20">
    <location>
        <begin position="667"/>
        <end position="692"/>
    </location>
</feature>
<dbReference type="EC" id="6.1.1.6" evidence="19"/>
<dbReference type="InterPro" id="IPR018149">
    <property type="entry name" value="Lys-tRNA-synth_II_C"/>
</dbReference>
<dbReference type="PROSITE" id="PS50862">
    <property type="entry name" value="AA_TRNA_LIGASE_II"/>
    <property type="match status" value="1"/>
</dbReference>
<feature type="domain" description="Aminoacyl-transfer RNA synthetases class-II family profile" evidence="22">
    <location>
        <begin position="819"/>
        <end position="1129"/>
    </location>
</feature>
<keyword evidence="19" id="KW-0460">Magnesium</keyword>
<evidence type="ECO:0000256" key="1">
    <source>
        <dbReference type="ARBA" id="ARBA00004651"/>
    </source>
</evidence>
<reference evidence="25 26" key="1">
    <citation type="submission" date="2019-01" db="EMBL/GenBank/DDBJ databases">
        <title>Oerskovia turbata Genome sequencing and assembly.</title>
        <authorList>
            <person name="Dou T."/>
        </authorList>
    </citation>
    <scope>NUCLEOTIDE SEQUENCE [LARGE SCALE GENOMIC DNA]</scope>
    <source>
        <strain evidence="24 25">JCM12123</strain>
        <strain evidence="23 26">JCM3160</strain>
    </source>
</reference>
<dbReference type="EMBL" id="SDJQ01000008">
    <property type="protein sequence ID" value="RXR35168.1"/>
    <property type="molecule type" value="Genomic_DNA"/>
</dbReference>
<dbReference type="GO" id="GO:0000287">
    <property type="term" value="F:magnesium ion binding"/>
    <property type="evidence" value="ECO:0007669"/>
    <property type="project" value="UniProtKB-UniRule"/>
</dbReference>
<dbReference type="GO" id="GO:0006430">
    <property type="term" value="P:lysyl-tRNA aminoacylation"/>
    <property type="evidence" value="ECO:0007669"/>
    <property type="project" value="UniProtKB-UniRule"/>
</dbReference>
<dbReference type="GO" id="GO:0005829">
    <property type="term" value="C:cytosol"/>
    <property type="evidence" value="ECO:0007669"/>
    <property type="project" value="TreeGrafter"/>
</dbReference>
<feature type="binding site" evidence="19">
    <location>
        <position position="1049"/>
    </location>
    <ligand>
        <name>Mg(2+)</name>
        <dbReference type="ChEBI" id="CHEBI:18420"/>
        <label>1</label>
    </ligand>
</feature>
<evidence type="ECO:0000256" key="4">
    <source>
        <dbReference type="ARBA" id="ARBA00022475"/>
    </source>
</evidence>
<feature type="binding site" evidence="19">
    <location>
        <position position="1042"/>
    </location>
    <ligand>
        <name>Mg(2+)</name>
        <dbReference type="ChEBI" id="CHEBI:18420"/>
        <label>1</label>
    </ligand>
</feature>
<evidence type="ECO:0000256" key="6">
    <source>
        <dbReference type="ARBA" id="ARBA00022679"/>
    </source>
</evidence>
<comment type="catalytic activity">
    <reaction evidence="18 19">
        <text>tRNA(Lys) + L-lysine + ATP = L-lysyl-tRNA(Lys) + AMP + diphosphate</text>
        <dbReference type="Rhea" id="RHEA:20792"/>
        <dbReference type="Rhea" id="RHEA-COMP:9696"/>
        <dbReference type="Rhea" id="RHEA-COMP:9697"/>
        <dbReference type="ChEBI" id="CHEBI:30616"/>
        <dbReference type="ChEBI" id="CHEBI:32551"/>
        <dbReference type="ChEBI" id="CHEBI:33019"/>
        <dbReference type="ChEBI" id="CHEBI:78442"/>
        <dbReference type="ChEBI" id="CHEBI:78529"/>
        <dbReference type="ChEBI" id="CHEBI:456215"/>
        <dbReference type="EC" id="6.1.1.6"/>
    </reaction>
</comment>
<keyword evidence="10 19" id="KW-0067">ATP-binding</keyword>
<keyword evidence="5 19" id="KW-0436">Ligase</keyword>
<dbReference type="HAMAP" id="MF_00252">
    <property type="entry name" value="Lys_tRNA_synth_class2"/>
    <property type="match status" value="1"/>
</dbReference>
<dbReference type="Gene3D" id="2.40.50.140">
    <property type="entry name" value="Nucleic acid-binding proteins"/>
    <property type="match status" value="1"/>
</dbReference>
<dbReference type="EMBL" id="SDJR01000007">
    <property type="protein sequence ID" value="RXR25022.1"/>
    <property type="molecule type" value="Genomic_DNA"/>
</dbReference>
<keyword evidence="6 24" id="KW-0808">Transferase</keyword>
<dbReference type="PRINTS" id="PR00982">
    <property type="entry name" value="TRNASYNTHLYS"/>
</dbReference>
<evidence type="ECO:0000256" key="10">
    <source>
        <dbReference type="ARBA" id="ARBA00022840"/>
    </source>
</evidence>
<evidence type="ECO:0000313" key="25">
    <source>
        <dbReference type="Proteomes" id="UP000289805"/>
    </source>
</evidence>
<dbReference type="InterPro" id="IPR002313">
    <property type="entry name" value="Lys-tRNA-ligase_II"/>
</dbReference>
<evidence type="ECO:0000256" key="13">
    <source>
        <dbReference type="ARBA" id="ARBA00023146"/>
    </source>
</evidence>
<evidence type="ECO:0000256" key="2">
    <source>
        <dbReference type="ARBA" id="ARBA00005270"/>
    </source>
</evidence>
<keyword evidence="11 21" id="KW-1133">Transmembrane helix</keyword>
<dbReference type="InterPro" id="IPR012340">
    <property type="entry name" value="NA-bd_OB-fold"/>
</dbReference>
<keyword evidence="8 19" id="KW-0479">Metal-binding</keyword>
<comment type="similarity">
    <text evidence="19">Belongs to the class-II aminoacyl-tRNA synthetase family.</text>
</comment>
<dbReference type="STRING" id="1713.GCA_000718325_02264"/>
<dbReference type="OrthoDB" id="9801152at2"/>
<evidence type="ECO:0000256" key="3">
    <source>
        <dbReference type="ARBA" id="ARBA00009968"/>
    </source>
</evidence>
<dbReference type="GO" id="GO:0004824">
    <property type="term" value="F:lysine-tRNA ligase activity"/>
    <property type="evidence" value="ECO:0007669"/>
    <property type="project" value="UniProtKB-UniRule"/>
</dbReference>
<dbReference type="Proteomes" id="UP000290517">
    <property type="component" value="Unassembled WGS sequence"/>
</dbReference>
<dbReference type="NCBIfam" id="NF002821">
    <property type="entry name" value="PRK02983.1"/>
    <property type="match status" value="1"/>
</dbReference>
<dbReference type="GO" id="GO:0006629">
    <property type="term" value="P:lipid metabolic process"/>
    <property type="evidence" value="ECO:0007669"/>
    <property type="project" value="UniProtKB-KW"/>
</dbReference>
<keyword evidence="4" id="KW-1003">Cell membrane</keyword>
<dbReference type="Pfam" id="PF01336">
    <property type="entry name" value="tRNA_anti-codon"/>
    <property type="match status" value="1"/>
</dbReference>
<feature type="transmembrane region" description="Helical" evidence="21">
    <location>
        <begin position="130"/>
        <end position="150"/>
    </location>
</feature>
<evidence type="ECO:0000256" key="12">
    <source>
        <dbReference type="ARBA" id="ARBA00023098"/>
    </source>
</evidence>